<name>A0A9Q0N4B6_9DIPT</name>
<evidence type="ECO:0000256" key="2">
    <source>
        <dbReference type="SAM" id="SignalP"/>
    </source>
</evidence>
<protein>
    <recommendedName>
        <fullName evidence="5">Secreted protein</fullName>
    </recommendedName>
</protein>
<dbReference type="AlphaFoldDB" id="A0A9Q0N4B6"/>
<feature type="region of interest" description="Disordered" evidence="1">
    <location>
        <begin position="83"/>
        <end position="104"/>
    </location>
</feature>
<evidence type="ECO:0000313" key="4">
    <source>
        <dbReference type="Proteomes" id="UP001151699"/>
    </source>
</evidence>
<proteinExistence type="predicted"/>
<organism evidence="3 4">
    <name type="scientific">Pseudolycoriella hygida</name>
    <dbReference type="NCBI Taxonomy" id="35572"/>
    <lineage>
        <taxon>Eukaryota</taxon>
        <taxon>Metazoa</taxon>
        <taxon>Ecdysozoa</taxon>
        <taxon>Arthropoda</taxon>
        <taxon>Hexapoda</taxon>
        <taxon>Insecta</taxon>
        <taxon>Pterygota</taxon>
        <taxon>Neoptera</taxon>
        <taxon>Endopterygota</taxon>
        <taxon>Diptera</taxon>
        <taxon>Nematocera</taxon>
        <taxon>Sciaroidea</taxon>
        <taxon>Sciaridae</taxon>
        <taxon>Pseudolycoriella</taxon>
    </lineage>
</organism>
<comment type="caution">
    <text evidence="3">The sequence shown here is derived from an EMBL/GenBank/DDBJ whole genome shotgun (WGS) entry which is preliminary data.</text>
</comment>
<gene>
    <name evidence="3" type="ORF">Bhyg_07317</name>
</gene>
<evidence type="ECO:0000313" key="3">
    <source>
        <dbReference type="EMBL" id="KAJ6642369.1"/>
    </source>
</evidence>
<reference evidence="3" key="1">
    <citation type="submission" date="2022-07" db="EMBL/GenBank/DDBJ databases">
        <authorList>
            <person name="Trinca V."/>
            <person name="Uliana J.V.C."/>
            <person name="Torres T.T."/>
            <person name="Ward R.J."/>
            <person name="Monesi N."/>
        </authorList>
    </citation>
    <scope>NUCLEOTIDE SEQUENCE</scope>
    <source>
        <strain evidence="3">HSMRA1968</strain>
        <tissue evidence="3">Whole embryos</tissue>
    </source>
</reference>
<dbReference type="Proteomes" id="UP001151699">
    <property type="component" value="Chromosome B"/>
</dbReference>
<dbReference type="EMBL" id="WJQU01000002">
    <property type="protein sequence ID" value="KAJ6642369.1"/>
    <property type="molecule type" value="Genomic_DNA"/>
</dbReference>
<keyword evidence="2" id="KW-0732">Signal</keyword>
<feature type="signal peptide" evidence="2">
    <location>
        <begin position="1"/>
        <end position="24"/>
    </location>
</feature>
<evidence type="ECO:0008006" key="5">
    <source>
        <dbReference type="Google" id="ProtNLM"/>
    </source>
</evidence>
<feature type="compositionally biased region" description="Polar residues" evidence="1">
    <location>
        <begin position="83"/>
        <end position="94"/>
    </location>
</feature>
<dbReference type="OrthoDB" id="7784970at2759"/>
<evidence type="ECO:0000256" key="1">
    <source>
        <dbReference type="SAM" id="MobiDB-lite"/>
    </source>
</evidence>
<sequence>MANKIEMLISTLVVVLTILKTSAAGIIAANAPFSSIDHSQFLNNDDADEDGYLLRSKRDAYIIPNDYYANYYNDYYNNYYNRPTSGQNYGSPSRPSADRFDANDDDNIVVSQGTKYVYTPIFKYKSTQQKRRKLFVPNLFG</sequence>
<feature type="chain" id="PRO_5040281962" description="Secreted protein" evidence="2">
    <location>
        <begin position="25"/>
        <end position="141"/>
    </location>
</feature>
<keyword evidence="4" id="KW-1185">Reference proteome</keyword>
<accession>A0A9Q0N4B6</accession>